<evidence type="ECO:0000256" key="10">
    <source>
        <dbReference type="RuleBase" id="RU361277"/>
    </source>
</evidence>
<dbReference type="GO" id="GO:0051289">
    <property type="term" value="P:protein homotetramerization"/>
    <property type="evidence" value="ECO:0007669"/>
    <property type="project" value="UniProtKB-ARBA"/>
</dbReference>
<organism evidence="13 14">
    <name type="scientific">Halopiger aswanensis</name>
    <dbReference type="NCBI Taxonomy" id="148449"/>
    <lineage>
        <taxon>Archaea</taxon>
        <taxon>Methanobacteriati</taxon>
        <taxon>Methanobacteriota</taxon>
        <taxon>Stenosarchaea group</taxon>
        <taxon>Halobacteria</taxon>
        <taxon>Halobacteriales</taxon>
        <taxon>Natrialbaceae</taxon>
        <taxon>Halopiger</taxon>
    </lineage>
</organism>
<dbReference type="EC" id="1.1.1.103" evidence="9"/>
<accession>A0A419W1R8</accession>
<dbReference type="Pfam" id="PF00107">
    <property type="entry name" value="ADH_zinc_N"/>
    <property type="match status" value="1"/>
</dbReference>
<evidence type="ECO:0000256" key="2">
    <source>
        <dbReference type="ARBA" id="ARBA00008072"/>
    </source>
</evidence>
<dbReference type="InterPro" id="IPR013149">
    <property type="entry name" value="ADH-like_C"/>
</dbReference>
<keyword evidence="6" id="KW-0520">NAD</keyword>
<dbReference type="GO" id="GO:0008270">
    <property type="term" value="F:zinc ion binding"/>
    <property type="evidence" value="ECO:0007669"/>
    <property type="project" value="InterPro"/>
</dbReference>
<comment type="catalytic activity">
    <reaction evidence="7">
        <text>L-threonine + NAD(+) = (2S)-2-amino-3-oxobutanoate + NADH + H(+)</text>
        <dbReference type="Rhea" id="RHEA:13161"/>
        <dbReference type="ChEBI" id="CHEBI:15378"/>
        <dbReference type="ChEBI" id="CHEBI:57540"/>
        <dbReference type="ChEBI" id="CHEBI:57926"/>
        <dbReference type="ChEBI" id="CHEBI:57945"/>
        <dbReference type="ChEBI" id="CHEBI:78948"/>
        <dbReference type="EC" id="1.1.1.103"/>
    </reaction>
</comment>
<reference evidence="13 14" key="1">
    <citation type="submission" date="2018-09" db="EMBL/GenBank/DDBJ databases">
        <title>Genomic Encyclopedia of Archaeal and Bacterial Type Strains, Phase II (KMG-II): from individual species to whole genera.</title>
        <authorList>
            <person name="Goeker M."/>
        </authorList>
    </citation>
    <scope>NUCLEOTIDE SEQUENCE [LARGE SCALE GENOMIC DNA]</scope>
    <source>
        <strain evidence="13 14">DSM 13151</strain>
    </source>
</reference>
<dbReference type="GO" id="GO:0070403">
    <property type="term" value="F:NAD+ binding"/>
    <property type="evidence" value="ECO:0007669"/>
    <property type="project" value="UniProtKB-ARBA"/>
</dbReference>
<evidence type="ECO:0000256" key="11">
    <source>
        <dbReference type="SAM" id="MobiDB-lite"/>
    </source>
</evidence>
<dbReference type="Gene3D" id="3.40.50.720">
    <property type="entry name" value="NAD(P)-binding Rossmann-like Domain"/>
    <property type="match status" value="1"/>
</dbReference>
<dbReference type="PANTHER" id="PTHR43161:SF9">
    <property type="entry name" value="SORBITOL DEHYDROGENASE"/>
    <property type="match status" value="1"/>
</dbReference>
<dbReference type="PANTHER" id="PTHR43161">
    <property type="entry name" value="SORBITOL DEHYDROGENASE"/>
    <property type="match status" value="1"/>
</dbReference>
<dbReference type="OrthoDB" id="73567at2157"/>
<name>A0A419W1R8_9EURY</name>
<comment type="similarity">
    <text evidence="2 10">Belongs to the zinc-containing alcohol dehydrogenase family.</text>
</comment>
<dbReference type="SMART" id="SM00829">
    <property type="entry name" value="PKS_ER"/>
    <property type="match status" value="1"/>
</dbReference>
<evidence type="ECO:0000256" key="6">
    <source>
        <dbReference type="ARBA" id="ARBA00023027"/>
    </source>
</evidence>
<sequence length="341" mass="35901">MKAATLVDAGTMEVRTREQPEPGPSEVLVEVRNVGICGSDVHWYDHGRMGDRTVDEPLVLGHESAGRVVETGRDVVDVAVGDAVAIEPGIPCEQCDYCRSGRYNLCPDVAFMATPGTDGAFREYVAWPADYVHTLPPSVSTREGALCEPVSVGIQAVRRADVEVGDTVLVTGAGPIGLLAMDVARAAGAANIAVVDIIPAKLERAADRGADLAIDNREADVAAAVRDEFGAGVDVAIEATGSPPAIESALEAPRPDGTAVLVGLAPNETVPVDTFELVRRQVDVRGSYRFANTYSTAISLLEAGRIDAAGTIDVELPIDRIGDAFERAKEPDVVKGMITMD</sequence>
<dbReference type="GO" id="GO:0008743">
    <property type="term" value="F:L-threonine 3-dehydrogenase activity"/>
    <property type="evidence" value="ECO:0007669"/>
    <property type="project" value="UniProtKB-EC"/>
</dbReference>
<feature type="region of interest" description="Disordered" evidence="11">
    <location>
        <begin position="1"/>
        <end position="23"/>
    </location>
</feature>
<dbReference type="AlphaFoldDB" id="A0A419W1R8"/>
<evidence type="ECO:0000256" key="4">
    <source>
        <dbReference type="ARBA" id="ARBA00022833"/>
    </source>
</evidence>
<dbReference type="SUPFAM" id="SSF51735">
    <property type="entry name" value="NAD(P)-binding Rossmann-fold domains"/>
    <property type="match status" value="1"/>
</dbReference>
<dbReference type="Proteomes" id="UP000283805">
    <property type="component" value="Unassembled WGS sequence"/>
</dbReference>
<evidence type="ECO:0000256" key="5">
    <source>
        <dbReference type="ARBA" id="ARBA00023002"/>
    </source>
</evidence>
<dbReference type="CDD" id="cd05285">
    <property type="entry name" value="sorbitol_DH"/>
    <property type="match status" value="1"/>
</dbReference>
<keyword evidence="14" id="KW-1185">Reference proteome</keyword>
<protein>
    <recommendedName>
        <fullName evidence="9">L-threonine 3-dehydrogenase</fullName>
        <ecNumber evidence="9">1.1.1.103</ecNumber>
    </recommendedName>
</protein>
<evidence type="ECO:0000256" key="7">
    <source>
        <dbReference type="ARBA" id="ARBA00050613"/>
    </source>
</evidence>
<dbReference type="Gene3D" id="3.90.180.10">
    <property type="entry name" value="Medium-chain alcohol dehydrogenases, catalytic domain"/>
    <property type="match status" value="1"/>
</dbReference>
<evidence type="ECO:0000313" key="13">
    <source>
        <dbReference type="EMBL" id="RKD89180.1"/>
    </source>
</evidence>
<gene>
    <name evidence="13" type="ORF">ATJ93_4007</name>
</gene>
<keyword evidence="5" id="KW-0560">Oxidoreductase</keyword>
<dbReference type="EMBL" id="RAPO01000004">
    <property type="protein sequence ID" value="RKD89180.1"/>
    <property type="molecule type" value="Genomic_DNA"/>
</dbReference>
<evidence type="ECO:0000256" key="9">
    <source>
        <dbReference type="ARBA" id="ARBA00066604"/>
    </source>
</evidence>
<dbReference type="InterPro" id="IPR011032">
    <property type="entry name" value="GroES-like_sf"/>
</dbReference>
<keyword evidence="3 10" id="KW-0479">Metal-binding</keyword>
<dbReference type="InterPro" id="IPR036291">
    <property type="entry name" value="NAD(P)-bd_dom_sf"/>
</dbReference>
<evidence type="ECO:0000313" key="14">
    <source>
        <dbReference type="Proteomes" id="UP000283805"/>
    </source>
</evidence>
<feature type="domain" description="Enoyl reductase (ER)" evidence="12">
    <location>
        <begin position="10"/>
        <end position="338"/>
    </location>
</feature>
<evidence type="ECO:0000256" key="3">
    <source>
        <dbReference type="ARBA" id="ARBA00022723"/>
    </source>
</evidence>
<dbReference type="InterPro" id="IPR020843">
    <property type="entry name" value="ER"/>
</dbReference>
<dbReference type="GO" id="GO:0006566">
    <property type="term" value="P:threonine metabolic process"/>
    <property type="evidence" value="ECO:0007669"/>
    <property type="project" value="UniProtKB-ARBA"/>
</dbReference>
<comment type="pathway">
    <text evidence="8">Amino-acid degradation; L-threonine degradation via oxydo-reductase pathway; glycine from L-threonine: step 1/2.</text>
</comment>
<dbReference type="InterPro" id="IPR002328">
    <property type="entry name" value="ADH_Zn_CS"/>
</dbReference>
<dbReference type="FunFam" id="3.40.50.720:FF:000068">
    <property type="entry name" value="Sorbitol dehydrogenase"/>
    <property type="match status" value="1"/>
</dbReference>
<dbReference type="PROSITE" id="PS00059">
    <property type="entry name" value="ADH_ZINC"/>
    <property type="match status" value="1"/>
</dbReference>
<dbReference type="SUPFAM" id="SSF50129">
    <property type="entry name" value="GroES-like"/>
    <property type="match status" value="1"/>
</dbReference>
<keyword evidence="4 10" id="KW-0862">Zinc</keyword>
<dbReference type="GO" id="GO:0016597">
    <property type="term" value="F:amino acid binding"/>
    <property type="evidence" value="ECO:0007669"/>
    <property type="project" value="UniProtKB-ARBA"/>
</dbReference>
<dbReference type="RefSeq" id="WP_120246328.1">
    <property type="nucleotide sequence ID" value="NZ_RAPO01000004.1"/>
</dbReference>
<dbReference type="InterPro" id="IPR045306">
    <property type="entry name" value="SDH-like"/>
</dbReference>
<dbReference type="Pfam" id="PF08240">
    <property type="entry name" value="ADH_N"/>
    <property type="match status" value="1"/>
</dbReference>
<evidence type="ECO:0000259" key="12">
    <source>
        <dbReference type="SMART" id="SM00829"/>
    </source>
</evidence>
<dbReference type="InterPro" id="IPR013154">
    <property type="entry name" value="ADH-like_N"/>
</dbReference>
<comment type="caution">
    <text evidence="13">The sequence shown here is derived from an EMBL/GenBank/DDBJ whole genome shotgun (WGS) entry which is preliminary data.</text>
</comment>
<evidence type="ECO:0000256" key="8">
    <source>
        <dbReference type="ARBA" id="ARBA00060557"/>
    </source>
</evidence>
<evidence type="ECO:0000256" key="1">
    <source>
        <dbReference type="ARBA" id="ARBA00001947"/>
    </source>
</evidence>
<proteinExistence type="inferred from homology"/>
<comment type="cofactor">
    <cofactor evidence="1 10">
        <name>Zn(2+)</name>
        <dbReference type="ChEBI" id="CHEBI:29105"/>
    </cofactor>
</comment>